<proteinExistence type="predicted"/>
<evidence type="ECO:0000313" key="2">
    <source>
        <dbReference type="Proteomes" id="UP000188597"/>
    </source>
</evidence>
<protein>
    <recommendedName>
        <fullName evidence="3">PD-(D/E)XK nuclease superfamily protein</fullName>
    </recommendedName>
</protein>
<evidence type="ECO:0008006" key="3">
    <source>
        <dbReference type="Google" id="ProtNLM"/>
    </source>
</evidence>
<gene>
    <name evidence="1" type="ORF">UN64_02225</name>
</gene>
<dbReference type="OrthoDB" id="2079517at2"/>
<name>A0A1V3GCD4_9BACL</name>
<reference evidence="1 2" key="1">
    <citation type="submission" date="2016-11" db="EMBL/GenBank/DDBJ databases">
        <authorList>
            <person name="Jaros S."/>
            <person name="Januszkiewicz K."/>
            <person name="Wedrychowicz H."/>
        </authorList>
    </citation>
    <scope>NUCLEOTIDE SEQUENCE [LARGE SCALE GENOMIC DNA]</scope>
    <source>
        <strain evidence="1 2">Con a/3</strain>
    </source>
</reference>
<dbReference type="EMBL" id="MQMF01000001">
    <property type="protein sequence ID" value="OOE14051.1"/>
    <property type="molecule type" value="Genomic_DNA"/>
</dbReference>
<evidence type="ECO:0000313" key="1">
    <source>
        <dbReference type="EMBL" id="OOE14051.1"/>
    </source>
</evidence>
<sequence>MKSLLGFLGKNFSTQTENLATEALTYILENSSAARSALVKLNSIILPEINPQLIYHSQVFGEDAAIPDVVGFDHNQESVQIIEAKFWAGLTDNQPVTYLNRLSDNQPSLLLFLVPHLRMESIWGELLFRLGENGFDYQNIKIQDNIFSAEISPAKMLAIISWDSLLNLMLIEMELQKDEAFKGDLLQLKGLCNELDNDAFFPIQSEEISPMIARRNNNFSDLVDEIIYKGIAENYFSNENGKLRTTYGPYHYGRFFKCNDFYASLVFNNIAWGDLYNTPIWLEIYGKEWRSPIHLNKVKLALSSLQIETPRRLYIVDGTPYIPIFLKIGTEKSVLLNDIMKQIQEVFTMLQLNFDQKTTVK</sequence>
<dbReference type="Proteomes" id="UP000188597">
    <property type="component" value="Unassembled WGS sequence"/>
</dbReference>
<accession>A0A1V3GCD4</accession>
<organism evidence="1 2">
    <name type="scientific">Fictibacillus arsenicus</name>
    <dbReference type="NCBI Taxonomy" id="255247"/>
    <lineage>
        <taxon>Bacteria</taxon>
        <taxon>Bacillati</taxon>
        <taxon>Bacillota</taxon>
        <taxon>Bacilli</taxon>
        <taxon>Bacillales</taxon>
        <taxon>Fictibacillaceae</taxon>
        <taxon>Fictibacillus</taxon>
    </lineage>
</organism>
<dbReference type="AlphaFoldDB" id="A0A1V3GCD4"/>
<comment type="caution">
    <text evidence="1">The sequence shown here is derived from an EMBL/GenBank/DDBJ whole genome shotgun (WGS) entry which is preliminary data.</text>
</comment>
<dbReference type="RefSeq" id="WP_077359467.1">
    <property type="nucleotide sequence ID" value="NZ_MQMF01000001.1"/>
</dbReference>